<dbReference type="GO" id="GO:0004407">
    <property type="term" value="F:histone deacetylase activity"/>
    <property type="evidence" value="ECO:0007669"/>
    <property type="project" value="TreeGrafter"/>
</dbReference>
<evidence type="ECO:0000256" key="2">
    <source>
        <dbReference type="ARBA" id="ARBA00022491"/>
    </source>
</evidence>
<dbReference type="Proteomes" id="UP000298416">
    <property type="component" value="Unassembled WGS sequence"/>
</dbReference>
<evidence type="ECO:0000256" key="1">
    <source>
        <dbReference type="ARBA" id="ARBA00001947"/>
    </source>
</evidence>
<evidence type="ECO:0000313" key="5">
    <source>
        <dbReference type="EMBL" id="KAG6396233.1"/>
    </source>
</evidence>
<dbReference type="GO" id="GO:0005737">
    <property type="term" value="C:cytoplasm"/>
    <property type="evidence" value="ECO:0007669"/>
    <property type="project" value="TreeGrafter"/>
</dbReference>
<dbReference type="Gene3D" id="3.40.800.20">
    <property type="entry name" value="Histone deacetylase domain"/>
    <property type="match status" value="1"/>
</dbReference>
<dbReference type="SUPFAM" id="SSF52768">
    <property type="entry name" value="Arginase/deacetylase"/>
    <property type="match status" value="1"/>
</dbReference>
<name>A0A8X8WJM7_SALSN</name>
<dbReference type="PANTHER" id="PTHR10625">
    <property type="entry name" value="HISTONE DEACETYLASE HDAC1-RELATED"/>
    <property type="match status" value="1"/>
</dbReference>
<comment type="cofactor">
    <cofactor evidence="1">
        <name>Zn(2+)</name>
        <dbReference type="ChEBI" id="CHEBI:29105"/>
    </cofactor>
</comment>
<dbReference type="CDD" id="cd09992">
    <property type="entry name" value="HDAC_classII"/>
    <property type="match status" value="1"/>
</dbReference>
<protein>
    <recommendedName>
        <fullName evidence="4">Histone deacetylase domain-containing protein</fullName>
    </recommendedName>
</protein>
<keyword evidence="3" id="KW-0156">Chromatin regulator</keyword>
<evidence type="ECO:0000256" key="3">
    <source>
        <dbReference type="ARBA" id="ARBA00022853"/>
    </source>
</evidence>
<evidence type="ECO:0000259" key="4">
    <source>
        <dbReference type="Pfam" id="PF00850"/>
    </source>
</evidence>
<organism evidence="5">
    <name type="scientific">Salvia splendens</name>
    <name type="common">Scarlet sage</name>
    <dbReference type="NCBI Taxonomy" id="180675"/>
    <lineage>
        <taxon>Eukaryota</taxon>
        <taxon>Viridiplantae</taxon>
        <taxon>Streptophyta</taxon>
        <taxon>Embryophyta</taxon>
        <taxon>Tracheophyta</taxon>
        <taxon>Spermatophyta</taxon>
        <taxon>Magnoliopsida</taxon>
        <taxon>eudicotyledons</taxon>
        <taxon>Gunneridae</taxon>
        <taxon>Pentapetalae</taxon>
        <taxon>asterids</taxon>
        <taxon>lamiids</taxon>
        <taxon>Lamiales</taxon>
        <taxon>Lamiaceae</taxon>
        <taxon>Nepetoideae</taxon>
        <taxon>Mentheae</taxon>
        <taxon>Salviinae</taxon>
        <taxon>Salvia</taxon>
        <taxon>Salvia subgen. Calosphace</taxon>
        <taxon>core Calosphace</taxon>
    </lineage>
</organism>
<feature type="domain" description="Histone deacetylase" evidence="4">
    <location>
        <begin position="89"/>
        <end position="401"/>
    </location>
</feature>
<dbReference type="PRINTS" id="PR01270">
    <property type="entry name" value="HDASUPER"/>
</dbReference>
<comment type="caution">
    <text evidence="5">The sequence shown here is derived from an EMBL/GenBank/DDBJ whole genome shotgun (WGS) entry which is preliminary data.</text>
</comment>
<gene>
    <name evidence="5" type="ORF">SASPL_142378</name>
</gene>
<keyword evidence="2" id="KW-0678">Repressor</keyword>
<dbReference type="InterPro" id="IPR037138">
    <property type="entry name" value="His_deacetylse_dom_sf"/>
</dbReference>
<dbReference type="InterPro" id="IPR000286">
    <property type="entry name" value="HDACs"/>
</dbReference>
<dbReference type="Pfam" id="PF00850">
    <property type="entry name" value="Hist_deacetyl"/>
    <property type="match status" value="1"/>
</dbReference>
<evidence type="ECO:0000313" key="6">
    <source>
        <dbReference type="Proteomes" id="UP000298416"/>
    </source>
</evidence>
<sequence length="440" mass="47963">MELRALNPPFSIGNVFCPITSHICWLRKHYIHGNGYVEKNVKPIRAKRSYVCCSNNPQINHFSPSETELLNGKVIYSVAAAMGHNKEAHPECNSRVPAIIDALERMKLTTEFRGMEIIELEKFKPAKVEDIASVHEGAYVSGLEKAMNQASEQGLILIEGSGPTYATSTTFQESLLAAGAGISLVDAVVMSHSKTLVAASKIRKDPPVGFALVRPPGHHAVPTGPMGFCVFGNVAIAARYAQRTHGLKRVFIIDFDVHHGNGTNDAFYDDPDVYFLSTHQDGSYPGTGRINQIGRGDGEGATLNLPLPGGSGDRAIRDVFVEVIAPCAQRFKPDIILVSAGYDAHVLDPLANLQFTTATYYMLASNIQQLARDLCGGRCVFFLEGGYNLTSLSNSVADSFRAFLGEPSLAAEFDDPAFLYEEPSRKVKEAIQRVKHIHSL</sequence>
<dbReference type="GO" id="GO:0040029">
    <property type="term" value="P:epigenetic regulation of gene expression"/>
    <property type="evidence" value="ECO:0007669"/>
    <property type="project" value="TreeGrafter"/>
</dbReference>
<reference evidence="5" key="1">
    <citation type="submission" date="2018-01" db="EMBL/GenBank/DDBJ databases">
        <authorList>
            <person name="Mao J.F."/>
        </authorList>
    </citation>
    <scope>NUCLEOTIDE SEQUENCE</scope>
    <source>
        <strain evidence="5">Huo1</strain>
        <tissue evidence="5">Leaf</tissue>
    </source>
</reference>
<accession>A0A8X8WJM7</accession>
<dbReference type="AlphaFoldDB" id="A0A8X8WJM7"/>
<proteinExistence type="predicted"/>
<dbReference type="InterPro" id="IPR023696">
    <property type="entry name" value="Ureohydrolase_dom_sf"/>
</dbReference>
<reference evidence="5" key="2">
    <citation type="submission" date="2020-08" db="EMBL/GenBank/DDBJ databases">
        <title>Plant Genome Project.</title>
        <authorList>
            <person name="Zhang R.-G."/>
        </authorList>
    </citation>
    <scope>NUCLEOTIDE SEQUENCE</scope>
    <source>
        <strain evidence="5">Huo1</strain>
        <tissue evidence="5">Leaf</tissue>
    </source>
</reference>
<dbReference type="PANTHER" id="PTHR10625:SF11">
    <property type="entry name" value="HISTONE DEACETYLASE 14, CHLOROPLASTIC"/>
    <property type="match status" value="1"/>
</dbReference>
<dbReference type="GO" id="GO:0000118">
    <property type="term" value="C:histone deacetylase complex"/>
    <property type="evidence" value="ECO:0007669"/>
    <property type="project" value="TreeGrafter"/>
</dbReference>
<keyword evidence="6" id="KW-1185">Reference proteome</keyword>
<dbReference type="InterPro" id="IPR023801">
    <property type="entry name" value="His_deacetylse_dom"/>
</dbReference>
<dbReference type="EMBL" id="PNBA02000016">
    <property type="protein sequence ID" value="KAG6396233.1"/>
    <property type="molecule type" value="Genomic_DNA"/>
</dbReference>